<dbReference type="OrthoDB" id="4898680at2759"/>
<evidence type="ECO:0000259" key="4">
    <source>
        <dbReference type="SMART" id="SM00906"/>
    </source>
</evidence>
<dbReference type="InterPro" id="IPR007219">
    <property type="entry name" value="XnlR_reg_dom"/>
</dbReference>
<dbReference type="SMART" id="SM00906">
    <property type="entry name" value="Fungal_trans"/>
    <property type="match status" value="1"/>
</dbReference>
<dbReference type="STRING" id="420778.A0A1S8BAN4"/>
<gene>
    <name evidence="5" type="ORF">BK809_0000199</name>
</gene>
<organism evidence="5 6">
    <name type="scientific">Diplodia seriata</name>
    <dbReference type="NCBI Taxonomy" id="420778"/>
    <lineage>
        <taxon>Eukaryota</taxon>
        <taxon>Fungi</taxon>
        <taxon>Dikarya</taxon>
        <taxon>Ascomycota</taxon>
        <taxon>Pezizomycotina</taxon>
        <taxon>Dothideomycetes</taxon>
        <taxon>Dothideomycetes incertae sedis</taxon>
        <taxon>Botryosphaeriales</taxon>
        <taxon>Botryosphaeriaceae</taxon>
        <taxon>Diplodia</taxon>
    </lineage>
</organism>
<evidence type="ECO:0000313" key="5">
    <source>
        <dbReference type="EMBL" id="OMP84418.1"/>
    </source>
</evidence>
<dbReference type="PANTHER" id="PTHR31001">
    <property type="entry name" value="UNCHARACTERIZED TRANSCRIPTIONAL REGULATORY PROTEIN"/>
    <property type="match status" value="1"/>
</dbReference>
<name>A0A1S8BAN4_9PEZI</name>
<keyword evidence="2" id="KW-0539">Nucleus</keyword>
<evidence type="ECO:0000313" key="6">
    <source>
        <dbReference type="Proteomes" id="UP000190776"/>
    </source>
</evidence>
<reference evidence="5 6" key="1">
    <citation type="submission" date="2017-01" db="EMBL/GenBank/DDBJ databases">
        <title>Draft genome sequence of Diplodia seriata F98.1, a fungal species involved in grapevine trunk diseases.</title>
        <authorList>
            <person name="Robert-Siegwald G."/>
            <person name="Vallet J."/>
            <person name="Abou-Mansour E."/>
            <person name="Xu J."/>
            <person name="Rey P."/>
            <person name="Bertsch C."/>
            <person name="Rego C."/>
            <person name="Larignon P."/>
            <person name="Fontaine F."/>
            <person name="Lebrun M.-H."/>
        </authorList>
    </citation>
    <scope>NUCLEOTIDE SEQUENCE [LARGE SCALE GENOMIC DNA]</scope>
    <source>
        <strain evidence="5 6">F98.1</strain>
    </source>
</reference>
<feature type="domain" description="Xylanolytic transcriptional activator regulatory" evidence="4">
    <location>
        <begin position="122"/>
        <end position="194"/>
    </location>
</feature>
<dbReference type="GO" id="GO:0008270">
    <property type="term" value="F:zinc ion binding"/>
    <property type="evidence" value="ECO:0007669"/>
    <property type="project" value="InterPro"/>
</dbReference>
<accession>A0A1S8BAN4</accession>
<dbReference type="GO" id="GO:0005634">
    <property type="term" value="C:nucleus"/>
    <property type="evidence" value="ECO:0007669"/>
    <property type="project" value="UniProtKB-SubCell"/>
</dbReference>
<sequence length="255" mass="28961">MSDDWVSQHASLLETTDRPIILHANTSVNEFFSQLLGHGLRWDVLGIFFSAASRAALDTTSFPPLYTDEAQRWDLIKSLTYIGDCCLETCLAADRLDDLQLVLQYENCIVHSQVDGDQSYHSWRRVGDLSSSLFALGYHEKLDTNIPPFVAELRKAIFARIYAADKSLAIFLGRPPRIIKTYCKFQLPTNTPNLWDDDGSRPHSTTSNHDAHHEPAEPINYTADTRCAALFASLKEEILELYRNRSHEHHSEKAK</sequence>
<evidence type="ECO:0000256" key="2">
    <source>
        <dbReference type="ARBA" id="ARBA00023242"/>
    </source>
</evidence>
<dbReference type="EMBL" id="MSZU01000093">
    <property type="protein sequence ID" value="OMP84418.1"/>
    <property type="molecule type" value="Genomic_DNA"/>
</dbReference>
<evidence type="ECO:0000256" key="1">
    <source>
        <dbReference type="ARBA" id="ARBA00004123"/>
    </source>
</evidence>
<proteinExistence type="predicted"/>
<protein>
    <recommendedName>
        <fullName evidence="4">Xylanolytic transcriptional activator regulatory domain-containing protein</fullName>
    </recommendedName>
</protein>
<dbReference type="Pfam" id="PF04082">
    <property type="entry name" value="Fungal_trans"/>
    <property type="match status" value="1"/>
</dbReference>
<dbReference type="Proteomes" id="UP000190776">
    <property type="component" value="Unassembled WGS sequence"/>
</dbReference>
<comment type="subcellular location">
    <subcellularLocation>
        <location evidence="1">Nucleus</location>
    </subcellularLocation>
</comment>
<dbReference type="PANTHER" id="PTHR31001:SF40">
    <property type="entry name" value="ZN(II)2CYS6 TRANSCRIPTION FACTOR (EUROFUNG)"/>
    <property type="match status" value="1"/>
</dbReference>
<feature type="region of interest" description="Disordered" evidence="3">
    <location>
        <begin position="194"/>
        <end position="218"/>
    </location>
</feature>
<dbReference type="InterPro" id="IPR050613">
    <property type="entry name" value="Sec_Metabolite_Reg"/>
</dbReference>
<comment type="caution">
    <text evidence="5">The sequence shown here is derived from an EMBL/GenBank/DDBJ whole genome shotgun (WGS) entry which is preliminary data.</text>
</comment>
<dbReference type="AlphaFoldDB" id="A0A1S8BAN4"/>
<dbReference type="GO" id="GO:0003677">
    <property type="term" value="F:DNA binding"/>
    <property type="evidence" value="ECO:0007669"/>
    <property type="project" value="InterPro"/>
</dbReference>
<evidence type="ECO:0000256" key="3">
    <source>
        <dbReference type="SAM" id="MobiDB-lite"/>
    </source>
</evidence>
<dbReference type="GO" id="GO:0006351">
    <property type="term" value="P:DNA-templated transcription"/>
    <property type="evidence" value="ECO:0007669"/>
    <property type="project" value="InterPro"/>
</dbReference>
<dbReference type="CDD" id="cd12148">
    <property type="entry name" value="fungal_TF_MHR"/>
    <property type="match status" value="1"/>
</dbReference>